<dbReference type="EMBL" id="QPIG01000006">
    <property type="protein sequence ID" value="RCU56480.1"/>
    <property type="molecule type" value="Genomic_DNA"/>
</dbReference>
<evidence type="ECO:0000313" key="2">
    <source>
        <dbReference type="Proteomes" id="UP000252249"/>
    </source>
</evidence>
<dbReference type="Gene3D" id="3.40.630.30">
    <property type="match status" value="1"/>
</dbReference>
<accession>A0A368P2J1</accession>
<keyword evidence="1" id="KW-0808">Transferase</keyword>
<evidence type="ECO:0000313" key="1">
    <source>
        <dbReference type="EMBL" id="RCU56480.1"/>
    </source>
</evidence>
<dbReference type="SUPFAM" id="SSF55729">
    <property type="entry name" value="Acyl-CoA N-acyltransferases (Nat)"/>
    <property type="match status" value="1"/>
</dbReference>
<name>A0A368P2J1_9FLAO</name>
<keyword evidence="2" id="KW-1185">Reference proteome</keyword>
<dbReference type="Proteomes" id="UP000252249">
    <property type="component" value="Unassembled WGS sequence"/>
</dbReference>
<dbReference type="InterPro" id="IPR016181">
    <property type="entry name" value="Acyl_CoA_acyltransferase"/>
</dbReference>
<dbReference type="AlphaFoldDB" id="A0A368P2J1"/>
<reference evidence="1 2" key="1">
    <citation type="submission" date="2018-07" db="EMBL/GenBank/DDBJ databases">
        <title>Oceanihabitans testaceum sp. nov., isolated from marine sediment.</title>
        <authorList>
            <person name="Li C.-M."/>
        </authorList>
    </citation>
    <scope>NUCLEOTIDE SEQUENCE [LARGE SCALE GENOMIC DNA]</scope>
    <source>
        <strain evidence="1 2">S9-10</strain>
    </source>
</reference>
<comment type="caution">
    <text evidence="1">The sequence shown here is derived from an EMBL/GenBank/DDBJ whole genome shotgun (WGS) entry which is preliminary data.</text>
</comment>
<organism evidence="1 2">
    <name type="scientific">Oceanihabitans sediminis</name>
    <dbReference type="NCBI Taxonomy" id="1812012"/>
    <lineage>
        <taxon>Bacteria</taxon>
        <taxon>Pseudomonadati</taxon>
        <taxon>Bacteroidota</taxon>
        <taxon>Flavobacteriia</taxon>
        <taxon>Flavobacteriales</taxon>
        <taxon>Flavobacteriaceae</taxon>
        <taxon>Oceanihabitans</taxon>
    </lineage>
</organism>
<sequence length="320" mass="36974">MHKYKPENKALWDSFVSKAKNATFLFQRDFMGYHQDRFEDYSLMVYKKEKLIAVLPANASDKRVFSHQGLTYGGLLFSDMLKLKDVSVCLKLVLQYFQSNGFAYLHLKQLPTIYSPIPNDELQYLMFVLDAKLLGRETFSVLKLDNKPKLSKDRVAGKKRAIKQNLVVKEEKDLAAFWNNILIPNLAEKHQAKPVHSLEEITYLKTKFPNNIRQFNVYLEDVLVAGTTIFETKQVAHSQYISANVDKNLIGSLDFLHIHLIEKVFKDKMYFDFGTSNTNQGRNINAGLQYWKEGFGARTITQDFYEIDLSSANKLDALFI</sequence>
<dbReference type="GO" id="GO:0016740">
    <property type="term" value="F:transferase activity"/>
    <property type="evidence" value="ECO:0007669"/>
    <property type="project" value="UniProtKB-KW"/>
</dbReference>
<dbReference type="OrthoDB" id="9808687at2"/>
<proteinExistence type="predicted"/>
<protein>
    <submittedName>
        <fullName evidence="1">GNAT family N-acetyltransferase</fullName>
    </submittedName>
</protein>
<gene>
    <name evidence="1" type="ORF">DU428_12955</name>
</gene>